<evidence type="ECO:0000256" key="2">
    <source>
        <dbReference type="ARBA" id="ARBA00022722"/>
    </source>
</evidence>
<dbReference type="PANTHER" id="PTHR33992:SF1">
    <property type="entry name" value="RIBONUCLEASE P PROTEIN COMPONENT"/>
    <property type="match status" value="1"/>
</dbReference>
<reference evidence="7 8" key="1">
    <citation type="journal article" date="2016" name="Nat. Commun.">
        <title>Thousands of microbial genomes shed light on interconnected biogeochemical processes in an aquifer system.</title>
        <authorList>
            <person name="Anantharaman K."/>
            <person name="Brown C.T."/>
            <person name="Hug L.A."/>
            <person name="Sharon I."/>
            <person name="Castelle C.J."/>
            <person name="Probst A.J."/>
            <person name="Thomas B.C."/>
            <person name="Singh A."/>
            <person name="Wilkins M.J."/>
            <person name="Karaoz U."/>
            <person name="Brodie E.L."/>
            <person name="Williams K.H."/>
            <person name="Hubbard S.S."/>
            <person name="Banfield J.F."/>
        </authorList>
    </citation>
    <scope>NUCLEOTIDE SEQUENCE [LARGE SCALE GENOMIC DNA]</scope>
</reference>
<keyword evidence="5" id="KW-0694">RNA-binding</keyword>
<dbReference type="PANTHER" id="PTHR33992">
    <property type="entry name" value="RIBONUCLEASE P PROTEIN COMPONENT"/>
    <property type="match status" value="1"/>
</dbReference>
<dbReference type="SUPFAM" id="SSF54211">
    <property type="entry name" value="Ribosomal protein S5 domain 2-like"/>
    <property type="match status" value="1"/>
</dbReference>
<evidence type="ECO:0000256" key="6">
    <source>
        <dbReference type="NCBIfam" id="TIGR00188"/>
    </source>
</evidence>
<sequence>MRGRFLTVKVAQNAKGFRRFGVIVSKTVAKSAVRRNRLKRLAYRVLGRISEKAAEDVIVILKPPAASASAAELKEELLRLAGRK</sequence>
<keyword evidence="3" id="KW-0255">Endonuclease</keyword>
<keyword evidence="4" id="KW-0378">Hydrolase</keyword>
<evidence type="ECO:0000256" key="5">
    <source>
        <dbReference type="ARBA" id="ARBA00022884"/>
    </source>
</evidence>
<evidence type="ECO:0000256" key="3">
    <source>
        <dbReference type="ARBA" id="ARBA00022759"/>
    </source>
</evidence>
<accession>A0A1G2C4W4</accession>
<dbReference type="InterPro" id="IPR020568">
    <property type="entry name" value="Ribosomal_Su5_D2-typ_SF"/>
</dbReference>
<protein>
    <recommendedName>
        <fullName evidence="6">Ribonuclease P protein component</fullName>
        <ecNumber evidence="6">3.1.26.5</ecNumber>
    </recommendedName>
</protein>
<dbReference type="GO" id="GO:0042781">
    <property type="term" value="F:3'-tRNA processing endoribonuclease activity"/>
    <property type="evidence" value="ECO:0007669"/>
    <property type="project" value="TreeGrafter"/>
</dbReference>
<dbReference type="EMBL" id="MHKV01000045">
    <property type="protein sequence ID" value="OGY96463.1"/>
    <property type="molecule type" value="Genomic_DNA"/>
</dbReference>
<gene>
    <name evidence="7" type="ORF">A2128_02665</name>
</gene>
<dbReference type="Gene3D" id="3.30.230.10">
    <property type="match status" value="1"/>
</dbReference>
<dbReference type="Pfam" id="PF00825">
    <property type="entry name" value="Ribonuclease_P"/>
    <property type="match status" value="1"/>
</dbReference>
<keyword evidence="2" id="KW-0540">Nuclease</keyword>
<dbReference type="GO" id="GO:0030677">
    <property type="term" value="C:ribonuclease P complex"/>
    <property type="evidence" value="ECO:0007669"/>
    <property type="project" value="TreeGrafter"/>
</dbReference>
<organism evidence="7 8">
    <name type="scientific">Candidatus Liptonbacteria bacterium GWC1_60_9</name>
    <dbReference type="NCBI Taxonomy" id="1798645"/>
    <lineage>
        <taxon>Bacteria</taxon>
        <taxon>Candidatus Liptoniibacteriota</taxon>
    </lineage>
</organism>
<dbReference type="AlphaFoldDB" id="A0A1G2C4W4"/>
<name>A0A1G2C4W4_9BACT</name>
<evidence type="ECO:0000256" key="4">
    <source>
        <dbReference type="ARBA" id="ARBA00022801"/>
    </source>
</evidence>
<dbReference type="Proteomes" id="UP000176349">
    <property type="component" value="Unassembled WGS sequence"/>
</dbReference>
<dbReference type="GO" id="GO:0000049">
    <property type="term" value="F:tRNA binding"/>
    <property type="evidence" value="ECO:0007669"/>
    <property type="project" value="InterPro"/>
</dbReference>
<keyword evidence="1" id="KW-0819">tRNA processing</keyword>
<dbReference type="InterPro" id="IPR014721">
    <property type="entry name" value="Ribsml_uS5_D2-typ_fold_subgr"/>
</dbReference>
<dbReference type="EC" id="3.1.26.5" evidence="6"/>
<evidence type="ECO:0000313" key="7">
    <source>
        <dbReference type="EMBL" id="OGY96463.1"/>
    </source>
</evidence>
<evidence type="ECO:0000313" key="8">
    <source>
        <dbReference type="Proteomes" id="UP000176349"/>
    </source>
</evidence>
<dbReference type="NCBIfam" id="TIGR00188">
    <property type="entry name" value="rnpA"/>
    <property type="match status" value="1"/>
</dbReference>
<proteinExistence type="predicted"/>
<dbReference type="GO" id="GO:0004526">
    <property type="term" value="F:ribonuclease P activity"/>
    <property type="evidence" value="ECO:0007669"/>
    <property type="project" value="UniProtKB-UniRule"/>
</dbReference>
<evidence type="ECO:0000256" key="1">
    <source>
        <dbReference type="ARBA" id="ARBA00022694"/>
    </source>
</evidence>
<dbReference type="InterPro" id="IPR000100">
    <property type="entry name" value="RNase_P"/>
</dbReference>
<comment type="caution">
    <text evidence="7">The sequence shown here is derived from an EMBL/GenBank/DDBJ whole genome shotgun (WGS) entry which is preliminary data.</text>
</comment>